<dbReference type="EMBL" id="NWUJ01000002">
    <property type="protein sequence ID" value="PFH37329.1"/>
    <property type="molecule type" value="Genomic_DNA"/>
</dbReference>
<feature type="compositionally biased region" description="Polar residues" evidence="1">
    <location>
        <begin position="21"/>
        <end position="43"/>
    </location>
</feature>
<dbReference type="GeneID" id="40308768"/>
<sequence length="95" mass="9749">METISVVPAPDAVVMNPRLRNPQSGREQHTTNGTGSVLNSSADGPSPARFDAAGYVGQIPQPLCLAGTGDSEACVVLSSAIGFSWLIPPLFLSGP</sequence>
<evidence type="ECO:0000313" key="3">
    <source>
        <dbReference type="Proteomes" id="UP000224006"/>
    </source>
</evidence>
<comment type="caution">
    <text evidence="2">The sequence shown here is derived from an EMBL/GenBank/DDBJ whole genome shotgun (WGS) entry which is preliminary data.</text>
</comment>
<reference evidence="2 3" key="1">
    <citation type="submission" date="2017-09" db="EMBL/GenBank/DDBJ databases">
        <title>Genome sequencing of Besnoitia besnoiti strain Bb-Ger1.</title>
        <authorList>
            <person name="Schares G."/>
            <person name="Venepally P."/>
            <person name="Lorenzi H.A."/>
        </authorList>
    </citation>
    <scope>NUCLEOTIDE SEQUENCE [LARGE SCALE GENOMIC DNA]</scope>
    <source>
        <strain evidence="2 3">Bb-Ger1</strain>
    </source>
</reference>
<evidence type="ECO:0000313" key="2">
    <source>
        <dbReference type="EMBL" id="PFH37329.1"/>
    </source>
</evidence>
<dbReference type="AlphaFoldDB" id="A0A2A9MHF5"/>
<dbReference type="VEuPathDB" id="ToxoDB:BESB_037870"/>
<feature type="region of interest" description="Disordered" evidence="1">
    <location>
        <begin position="16"/>
        <end position="46"/>
    </location>
</feature>
<dbReference type="KEGG" id="bbes:BESB_037870"/>
<evidence type="ECO:0000256" key="1">
    <source>
        <dbReference type="SAM" id="MobiDB-lite"/>
    </source>
</evidence>
<dbReference type="RefSeq" id="XP_029221338.1">
    <property type="nucleotide sequence ID" value="XM_029362373.1"/>
</dbReference>
<protein>
    <submittedName>
        <fullName evidence="2">Uncharacterized protein</fullName>
    </submittedName>
</protein>
<name>A0A2A9MHF5_BESBE</name>
<keyword evidence="3" id="KW-1185">Reference proteome</keyword>
<dbReference type="Proteomes" id="UP000224006">
    <property type="component" value="Chromosome II"/>
</dbReference>
<organism evidence="2 3">
    <name type="scientific">Besnoitia besnoiti</name>
    <name type="common">Apicomplexan protozoan</name>
    <dbReference type="NCBI Taxonomy" id="94643"/>
    <lineage>
        <taxon>Eukaryota</taxon>
        <taxon>Sar</taxon>
        <taxon>Alveolata</taxon>
        <taxon>Apicomplexa</taxon>
        <taxon>Conoidasida</taxon>
        <taxon>Coccidia</taxon>
        <taxon>Eucoccidiorida</taxon>
        <taxon>Eimeriorina</taxon>
        <taxon>Sarcocystidae</taxon>
        <taxon>Besnoitia</taxon>
    </lineage>
</organism>
<proteinExistence type="predicted"/>
<gene>
    <name evidence="2" type="ORF">BESB_037870</name>
</gene>
<accession>A0A2A9MHF5</accession>